<dbReference type="InterPro" id="IPR000551">
    <property type="entry name" value="MerR-type_HTH_dom"/>
</dbReference>
<organism evidence="5 6">
    <name type="scientific">Acididesulfobacter guangdongensis</name>
    <dbReference type="NCBI Taxonomy" id="2597225"/>
    <lineage>
        <taxon>Bacteria</taxon>
        <taxon>Deltaproteobacteria</taxon>
        <taxon>Candidatus Acidulodesulfobacterales</taxon>
        <taxon>Candidatus Acididesulfobacter</taxon>
    </lineage>
</organism>
<accession>A0A519BEJ4</accession>
<evidence type="ECO:0000256" key="3">
    <source>
        <dbReference type="ARBA" id="ARBA00023163"/>
    </source>
</evidence>
<keyword evidence="2" id="KW-0238">DNA-binding</keyword>
<dbReference type="Gene3D" id="1.10.1660.10">
    <property type="match status" value="1"/>
</dbReference>
<evidence type="ECO:0000313" key="6">
    <source>
        <dbReference type="Proteomes" id="UP000316562"/>
    </source>
</evidence>
<dbReference type="InterPro" id="IPR009061">
    <property type="entry name" value="DNA-bd_dom_put_sf"/>
</dbReference>
<dbReference type="Pfam" id="PF13411">
    <property type="entry name" value="MerR_1"/>
    <property type="match status" value="1"/>
</dbReference>
<evidence type="ECO:0000256" key="1">
    <source>
        <dbReference type="ARBA" id="ARBA00023015"/>
    </source>
</evidence>
<reference evidence="5 6" key="1">
    <citation type="journal article" date="2019" name="ISME J.">
        <title>Insights into ecological role of a new deltaproteobacterial order Candidatus Acidulodesulfobacterales by metagenomics and metatranscriptomics.</title>
        <authorList>
            <person name="Tan S."/>
            <person name="Liu J."/>
            <person name="Fang Y."/>
            <person name="Hedlund B.P."/>
            <person name="Lian Z.H."/>
            <person name="Huang L.Y."/>
            <person name="Li J.T."/>
            <person name="Huang L.N."/>
            <person name="Li W.J."/>
            <person name="Jiang H.C."/>
            <person name="Dong H.L."/>
            <person name="Shu W.S."/>
        </authorList>
    </citation>
    <scope>NUCLEOTIDE SEQUENCE [LARGE SCALE GENOMIC DNA]</scope>
    <source>
        <strain evidence="5">AP2</strain>
    </source>
</reference>
<dbReference type="Proteomes" id="UP000316562">
    <property type="component" value="Unassembled WGS sequence"/>
</dbReference>
<dbReference type="PANTHER" id="PTHR30204:SF94">
    <property type="entry name" value="HEAVY METAL-DEPENDENT TRANSCRIPTIONAL REGULATOR HI_0293-RELATED"/>
    <property type="match status" value="1"/>
</dbReference>
<keyword evidence="1" id="KW-0805">Transcription regulation</keyword>
<dbReference type="EMBL" id="SGBC01000004">
    <property type="protein sequence ID" value="RZD15692.1"/>
    <property type="molecule type" value="Genomic_DNA"/>
</dbReference>
<comment type="caution">
    <text evidence="5">The sequence shown here is derived from an EMBL/GenBank/DDBJ whole genome shotgun (WGS) entry which is preliminary data.</text>
</comment>
<dbReference type="SMART" id="SM00422">
    <property type="entry name" value="HTH_MERR"/>
    <property type="match status" value="1"/>
</dbReference>
<gene>
    <name evidence="5" type="ORF">EVJ46_09200</name>
</gene>
<name>A0A519BEJ4_ACIG2</name>
<protein>
    <submittedName>
        <fullName evidence="5">MerR family transcriptional regulator</fullName>
    </submittedName>
</protein>
<dbReference type="PROSITE" id="PS00552">
    <property type="entry name" value="HTH_MERR_1"/>
    <property type="match status" value="1"/>
</dbReference>
<dbReference type="GO" id="GO:0003677">
    <property type="term" value="F:DNA binding"/>
    <property type="evidence" value="ECO:0007669"/>
    <property type="project" value="UniProtKB-KW"/>
</dbReference>
<dbReference type="PANTHER" id="PTHR30204">
    <property type="entry name" value="REDOX-CYCLING DRUG-SENSING TRANSCRIPTIONAL ACTIVATOR SOXR"/>
    <property type="match status" value="1"/>
</dbReference>
<evidence type="ECO:0000256" key="2">
    <source>
        <dbReference type="ARBA" id="ARBA00023125"/>
    </source>
</evidence>
<evidence type="ECO:0000259" key="4">
    <source>
        <dbReference type="PROSITE" id="PS50937"/>
    </source>
</evidence>
<dbReference type="InterPro" id="IPR047057">
    <property type="entry name" value="MerR_fam"/>
</dbReference>
<sequence>MTIGQLAKAVNLNIQTIRYYERIGLINKPDVSESGYRIYSEKAVDILRFIKHAKYIGFSLKQVSELFSLNNNKYNTCSNVKKLAKEKVYEIDKKINSLNMMRNELLNLISLCEEKNNNSECPILDNLFKI</sequence>
<dbReference type="PRINTS" id="PR00040">
    <property type="entry name" value="HTHMERR"/>
</dbReference>
<dbReference type="AlphaFoldDB" id="A0A519BEJ4"/>
<dbReference type="SUPFAM" id="SSF46955">
    <property type="entry name" value="Putative DNA-binding domain"/>
    <property type="match status" value="1"/>
</dbReference>
<evidence type="ECO:0000313" key="5">
    <source>
        <dbReference type="EMBL" id="RZD15692.1"/>
    </source>
</evidence>
<dbReference type="PROSITE" id="PS50937">
    <property type="entry name" value="HTH_MERR_2"/>
    <property type="match status" value="1"/>
</dbReference>
<keyword evidence="3" id="KW-0804">Transcription</keyword>
<proteinExistence type="predicted"/>
<feature type="domain" description="HTH merR-type" evidence="4">
    <location>
        <begin position="1"/>
        <end position="69"/>
    </location>
</feature>
<dbReference type="GO" id="GO:0003700">
    <property type="term" value="F:DNA-binding transcription factor activity"/>
    <property type="evidence" value="ECO:0007669"/>
    <property type="project" value="InterPro"/>
</dbReference>